<evidence type="ECO:0000259" key="1">
    <source>
        <dbReference type="Pfam" id="PF00535"/>
    </source>
</evidence>
<dbReference type="CDD" id="cd00761">
    <property type="entry name" value="Glyco_tranf_GTA_type"/>
    <property type="match status" value="1"/>
</dbReference>
<gene>
    <name evidence="2" type="ORF">RY972_08390</name>
</gene>
<keyword evidence="2" id="KW-0808">Transferase</keyword>
<protein>
    <submittedName>
        <fullName evidence="2">Glycosyltransferase family 2 protein</fullName>
        <ecNumber evidence="2">2.4.-.-</ecNumber>
    </submittedName>
</protein>
<dbReference type="Gene3D" id="3.90.550.10">
    <property type="entry name" value="Spore Coat Polysaccharide Biosynthesis Protein SpsA, Chain A"/>
    <property type="match status" value="1"/>
</dbReference>
<dbReference type="EC" id="2.4.-.-" evidence="2"/>
<dbReference type="Pfam" id="PF00535">
    <property type="entry name" value="Glycos_transf_2"/>
    <property type="match status" value="1"/>
</dbReference>
<dbReference type="InterPro" id="IPR001173">
    <property type="entry name" value="Glyco_trans_2-like"/>
</dbReference>
<keyword evidence="2" id="KW-0328">Glycosyltransferase</keyword>
<dbReference type="PANTHER" id="PTHR22916">
    <property type="entry name" value="GLYCOSYLTRANSFERASE"/>
    <property type="match status" value="1"/>
</dbReference>
<dbReference type="GO" id="GO:0016757">
    <property type="term" value="F:glycosyltransferase activity"/>
    <property type="evidence" value="ECO:0007669"/>
    <property type="project" value="UniProtKB-KW"/>
</dbReference>
<proteinExistence type="predicted"/>
<keyword evidence="3" id="KW-1185">Reference proteome</keyword>
<evidence type="ECO:0000313" key="2">
    <source>
        <dbReference type="EMBL" id="WOE68055.1"/>
    </source>
</evidence>
<dbReference type="Proteomes" id="UP001302667">
    <property type="component" value="Chromosome"/>
</dbReference>
<sequence>MSAAFVRFSIIIPVYNRDEPLQRALDSLSRQTFGNFEVIIIDDGSTPEFGERIQALVTTLADSRFSVICYQPNRNGAYARNRGIEVARGEYLCFLDSDDEWLPEKLERIDQMLAIEPHRQVIHHPYQNVSHGERSDPFPREARRPDESVAEYSFCTNRVGGIQSSCLIVKRELAQRVRFNDKLRGHQDWDFALRLGAETDRFLFIDQVLTLRHVADAASGMVSRSLDYAYSLAFLREYQNYFSLRAQAGYVTHVLLPKKLNAGERVWNWYETLATFYYPRQVASWIYRLGVLHGRCLRLLINCKCHSWNRIGLIGFNDYTTFFMNHYACWVSDILLIDRNKSGVLVYQRQIVSIVNISQKQWEQLDCVATMSDLHRQSMCKEVRHYNPDIPITNF</sequence>
<feature type="domain" description="Glycosyltransferase 2-like" evidence="1">
    <location>
        <begin position="9"/>
        <end position="152"/>
    </location>
</feature>
<dbReference type="SUPFAM" id="SSF53448">
    <property type="entry name" value="Nucleotide-diphospho-sugar transferases"/>
    <property type="match status" value="1"/>
</dbReference>
<dbReference type="PANTHER" id="PTHR22916:SF3">
    <property type="entry name" value="UDP-GLCNAC:BETAGAL BETA-1,3-N-ACETYLGLUCOSAMINYLTRANSFERASE-LIKE PROTEIN 1"/>
    <property type="match status" value="1"/>
</dbReference>
<reference evidence="2 3" key="1">
    <citation type="submission" date="2023-10" db="EMBL/GenBank/DDBJ databases">
        <title>Genome analysis of psychrotrophic aerobic bacterium Aeromonas allosaccharophila BIM B-1809 isolated from infected fish.</title>
        <authorList>
            <person name="Leanovich S.I."/>
            <person name="Sidarenka A.V."/>
            <person name="Akhremchuk A.E."/>
            <person name="Sikolenko M.A."/>
            <person name="Valentovich L.N."/>
        </authorList>
    </citation>
    <scope>NUCLEOTIDE SEQUENCE [LARGE SCALE GENOMIC DNA]</scope>
    <source>
        <strain evidence="2 3">BIM B-1809</strain>
    </source>
</reference>
<evidence type="ECO:0000313" key="3">
    <source>
        <dbReference type="Proteomes" id="UP001302667"/>
    </source>
</evidence>
<dbReference type="InterPro" id="IPR029044">
    <property type="entry name" value="Nucleotide-diphossugar_trans"/>
</dbReference>
<accession>A0ABZ0FFA7</accession>
<name>A0ABZ0FFA7_9GAMM</name>
<dbReference type="RefSeq" id="WP_317103948.1">
    <property type="nucleotide sequence ID" value="NZ_CP136584.1"/>
</dbReference>
<organism evidence="2 3">
    <name type="scientific">Aeromonas allosaccharophila</name>
    <dbReference type="NCBI Taxonomy" id="656"/>
    <lineage>
        <taxon>Bacteria</taxon>
        <taxon>Pseudomonadati</taxon>
        <taxon>Pseudomonadota</taxon>
        <taxon>Gammaproteobacteria</taxon>
        <taxon>Aeromonadales</taxon>
        <taxon>Aeromonadaceae</taxon>
        <taxon>Aeromonas</taxon>
    </lineage>
</organism>
<dbReference type="EMBL" id="CP136584">
    <property type="protein sequence ID" value="WOE68055.1"/>
    <property type="molecule type" value="Genomic_DNA"/>
</dbReference>